<evidence type="ECO:0000256" key="5">
    <source>
        <dbReference type="ARBA" id="ARBA00022679"/>
    </source>
</evidence>
<evidence type="ECO:0000256" key="10">
    <source>
        <dbReference type="SAM" id="SignalP"/>
    </source>
</evidence>
<dbReference type="GO" id="GO:0004144">
    <property type="term" value="F:diacylglycerol O-acyltransferase activity"/>
    <property type="evidence" value="ECO:0007669"/>
    <property type="project" value="UniProtKB-EC"/>
</dbReference>
<dbReference type="InterPro" id="IPR006311">
    <property type="entry name" value="TAT_signal"/>
</dbReference>
<dbReference type="InterPro" id="IPR029058">
    <property type="entry name" value="AB_hydrolase_fold"/>
</dbReference>
<feature type="signal peptide" evidence="10">
    <location>
        <begin position="1"/>
        <end position="21"/>
    </location>
</feature>
<name>A0A8J3Y5R0_9ACTN</name>
<comment type="similarity">
    <text evidence="2">Belongs to the mycobacterial A85 antigen family.</text>
</comment>
<sequence length="277" mass="27648">MRRRTFLAGIAAAATAGCSGAGPAPGVLAPPAQPGVERLEPRRSAARGRDVDLWTAVPRGWGTGRGLPVCLVLHGASKAPRDFPALGLAGFLTDSAQRGAPPFVLAGASGDRLGWRPAGGGDDPQAMLRRDLLEWCDDRDFDTGRVAALGWSMGGAGALLLAETFPSFLRGVAALSPAVSPGDDVFAGAGRLVGTPVGLWCGTGDDLIDDVRALETALPAPKAAGSYGPGGHDFGFYATVLPAVLDFVGAALGPSPGVPGPSGAPSAAPSGAPPTGS</sequence>
<dbReference type="EMBL" id="BOOY01000006">
    <property type="protein sequence ID" value="GIJ01810.1"/>
    <property type="molecule type" value="Genomic_DNA"/>
</dbReference>
<dbReference type="SUPFAM" id="SSF53474">
    <property type="entry name" value="alpha/beta-Hydrolases"/>
    <property type="match status" value="1"/>
</dbReference>
<gene>
    <name evidence="11" type="ORF">Sya03_11620</name>
</gene>
<dbReference type="Pfam" id="PF00756">
    <property type="entry name" value="Esterase"/>
    <property type="match status" value="1"/>
</dbReference>
<feature type="region of interest" description="Disordered" evidence="9">
    <location>
        <begin position="255"/>
        <end position="277"/>
    </location>
</feature>
<dbReference type="EC" id="2.3.1.20" evidence="4"/>
<dbReference type="PANTHER" id="PTHR48098:SF1">
    <property type="entry name" value="DIACYLGLYCEROL ACYLTRANSFERASE_MYCOLYLTRANSFERASE AG85A"/>
    <property type="match status" value="1"/>
</dbReference>
<evidence type="ECO:0000256" key="8">
    <source>
        <dbReference type="ARBA" id="ARBA00048109"/>
    </source>
</evidence>
<dbReference type="InterPro" id="IPR050583">
    <property type="entry name" value="Mycobacterial_A85_antigen"/>
</dbReference>
<evidence type="ECO:0000256" key="4">
    <source>
        <dbReference type="ARBA" id="ARBA00013244"/>
    </source>
</evidence>
<dbReference type="PROSITE" id="PS51318">
    <property type="entry name" value="TAT"/>
    <property type="match status" value="1"/>
</dbReference>
<dbReference type="EC" id="2.3.1.122" evidence="3"/>
<dbReference type="InterPro" id="IPR000801">
    <property type="entry name" value="Esterase-like"/>
</dbReference>
<dbReference type="Gene3D" id="3.40.50.1820">
    <property type="entry name" value="alpha/beta hydrolase"/>
    <property type="match status" value="1"/>
</dbReference>
<comment type="catalytic activity">
    <reaction evidence="1">
        <text>2 alpha,alpha'-trehalose 6-mycolate = alpha,alpha'-trehalose 6,6'-bismycolate + alpha,alpha-trehalose</text>
        <dbReference type="Rhea" id="RHEA:23472"/>
        <dbReference type="ChEBI" id="CHEBI:16551"/>
        <dbReference type="ChEBI" id="CHEBI:18195"/>
        <dbReference type="ChEBI" id="CHEBI:18234"/>
        <dbReference type="EC" id="2.3.1.122"/>
    </reaction>
</comment>
<keyword evidence="12" id="KW-1185">Reference proteome</keyword>
<comment type="caution">
    <text evidence="11">The sequence shown here is derived from an EMBL/GenBank/DDBJ whole genome shotgun (WGS) entry which is preliminary data.</text>
</comment>
<evidence type="ECO:0000256" key="1">
    <source>
        <dbReference type="ARBA" id="ARBA00000697"/>
    </source>
</evidence>
<dbReference type="PROSITE" id="PS51257">
    <property type="entry name" value="PROKAR_LIPOPROTEIN"/>
    <property type="match status" value="1"/>
</dbReference>
<evidence type="ECO:0000313" key="11">
    <source>
        <dbReference type="EMBL" id="GIJ01810.1"/>
    </source>
</evidence>
<dbReference type="AlphaFoldDB" id="A0A8J3Y5R0"/>
<keyword evidence="6" id="KW-0012">Acyltransferase</keyword>
<comment type="catalytic activity">
    <reaction evidence="8">
        <text>an acyl-CoA + a 1,2-diacyl-sn-glycerol = a triacyl-sn-glycerol + CoA</text>
        <dbReference type="Rhea" id="RHEA:10868"/>
        <dbReference type="ChEBI" id="CHEBI:17815"/>
        <dbReference type="ChEBI" id="CHEBI:57287"/>
        <dbReference type="ChEBI" id="CHEBI:58342"/>
        <dbReference type="ChEBI" id="CHEBI:64615"/>
        <dbReference type="EC" id="2.3.1.20"/>
    </reaction>
</comment>
<dbReference type="PANTHER" id="PTHR48098">
    <property type="entry name" value="ENTEROCHELIN ESTERASE-RELATED"/>
    <property type="match status" value="1"/>
</dbReference>
<evidence type="ECO:0000256" key="6">
    <source>
        <dbReference type="ARBA" id="ARBA00023315"/>
    </source>
</evidence>
<evidence type="ECO:0000256" key="7">
    <source>
        <dbReference type="ARBA" id="ARBA00032572"/>
    </source>
</evidence>
<reference evidence="11" key="1">
    <citation type="submission" date="2021-01" db="EMBL/GenBank/DDBJ databases">
        <title>Whole genome shotgun sequence of Spirilliplanes yamanashiensis NBRC 15828.</title>
        <authorList>
            <person name="Komaki H."/>
            <person name="Tamura T."/>
        </authorList>
    </citation>
    <scope>NUCLEOTIDE SEQUENCE</scope>
    <source>
        <strain evidence="11">NBRC 15828</strain>
    </source>
</reference>
<evidence type="ECO:0000256" key="2">
    <source>
        <dbReference type="ARBA" id="ARBA00005874"/>
    </source>
</evidence>
<protein>
    <recommendedName>
        <fullName evidence="7">Acyl-CoA:diacylglycerol acyltransferase</fullName>
        <ecNumber evidence="3">2.3.1.122</ecNumber>
        <ecNumber evidence="4">2.3.1.20</ecNumber>
    </recommendedName>
</protein>
<evidence type="ECO:0000256" key="3">
    <source>
        <dbReference type="ARBA" id="ARBA00012820"/>
    </source>
</evidence>
<feature type="chain" id="PRO_5039543209" description="Acyl-CoA:diacylglycerol acyltransferase" evidence="10">
    <location>
        <begin position="22"/>
        <end position="277"/>
    </location>
</feature>
<keyword evidence="5" id="KW-0808">Transferase</keyword>
<dbReference type="RefSeq" id="WP_203937136.1">
    <property type="nucleotide sequence ID" value="NZ_BAAAGJ010000005.1"/>
</dbReference>
<dbReference type="GO" id="GO:0050348">
    <property type="term" value="F:trehalose O-mycolyltransferase activity"/>
    <property type="evidence" value="ECO:0007669"/>
    <property type="project" value="UniProtKB-EC"/>
</dbReference>
<evidence type="ECO:0000256" key="9">
    <source>
        <dbReference type="SAM" id="MobiDB-lite"/>
    </source>
</evidence>
<keyword evidence="10" id="KW-0732">Signal</keyword>
<organism evidence="11 12">
    <name type="scientific">Spirilliplanes yamanashiensis</name>
    <dbReference type="NCBI Taxonomy" id="42233"/>
    <lineage>
        <taxon>Bacteria</taxon>
        <taxon>Bacillati</taxon>
        <taxon>Actinomycetota</taxon>
        <taxon>Actinomycetes</taxon>
        <taxon>Micromonosporales</taxon>
        <taxon>Micromonosporaceae</taxon>
        <taxon>Spirilliplanes</taxon>
    </lineage>
</organism>
<proteinExistence type="inferred from homology"/>
<accession>A0A8J3Y5R0</accession>
<dbReference type="Proteomes" id="UP000652013">
    <property type="component" value="Unassembled WGS sequence"/>
</dbReference>
<evidence type="ECO:0000313" key="12">
    <source>
        <dbReference type="Proteomes" id="UP000652013"/>
    </source>
</evidence>